<dbReference type="Gene3D" id="2.30.110.10">
    <property type="entry name" value="Electron Transport, Fmn-binding Protein, Chain A"/>
    <property type="match status" value="1"/>
</dbReference>
<dbReference type="AlphaFoldDB" id="A0A533QIY0"/>
<comment type="caution">
    <text evidence="2">The sequence shown here is derived from an EMBL/GenBank/DDBJ whole genome shotgun (WGS) entry which is preliminary data.</text>
</comment>
<dbReference type="Proteomes" id="UP000319783">
    <property type="component" value="Unassembled WGS sequence"/>
</dbReference>
<dbReference type="Pfam" id="PF01243">
    <property type="entry name" value="PNPOx_N"/>
    <property type="match status" value="1"/>
</dbReference>
<accession>A0A533QIY0</accession>
<proteinExistence type="predicted"/>
<gene>
    <name evidence="2" type="ORF">JETT_1014</name>
</gene>
<dbReference type="InterPro" id="IPR012349">
    <property type="entry name" value="Split_barrel_FMN-bd"/>
</dbReference>
<sequence>MIRYEKHEEVLQKMIPDKMMQILKCEGVVAIVTMGGDGPHMVNTWNSYIVVTRDGHILLPVGGMIRTEANVEKNNNILLTLGSREVQGLSGPGAGFLIKGTAAFIKSGGQFDIVKKRFSWVRAAMEITILSATQTL</sequence>
<organism evidence="2 3">
    <name type="scientific">Candidatus Jettenia ecosi</name>
    <dbReference type="NCBI Taxonomy" id="2494326"/>
    <lineage>
        <taxon>Bacteria</taxon>
        <taxon>Pseudomonadati</taxon>
        <taxon>Planctomycetota</taxon>
        <taxon>Candidatus Brocadiia</taxon>
        <taxon>Candidatus Brocadiales</taxon>
        <taxon>Candidatus Brocadiaceae</taxon>
        <taxon>Candidatus Jettenia</taxon>
    </lineage>
</organism>
<evidence type="ECO:0000313" key="3">
    <source>
        <dbReference type="Proteomes" id="UP000319783"/>
    </source>
</evidence>
<evidence type="ECO:0000259" key="1">
    <source>
        <dbReference type="Pfam" id="PF01243"/>
    </source>
</evidence>
<protein>
    <submittedName>
        <fullName evidence="2">Pyridoxamine 5'-phosphate oxidase</fullName>
    </submittedName>
</protein>
<reference evidence="2 3" key="1">
    <citation type="submission" date="2019-04" db="EMBL/GenBank/DDBJ databases">
        <title>Genome of a novel bacterium Candidatus Jettenia ecosi reconstructed from metagenome of an anammox bioreactor.</title>
        <authorList>
            <person name="Mardanov A.V."/>
            <person name="Beletsky A.V."/>
            <person name="Ravin N.V."/>
            <person name="Botchkova E.A."/>
            <person name="Litti Y.V."/>
            <person name="Nozhevnikova A.N."/>
        </authorList>
    </citation>
    <scope>NUCLEOTIDE SEQUENCE [LARGE SCALE GENOMIC DNA]</scope>
    <source>
        <strain evidence="2">J2</strain>
    </source>
</reference>
<name>A0A533QIY0_9BACT</name>
<evidence type="ECO:0000313" key="2">
    <source>
        <dbReference type="EMBL" id="TLD42671.1"/>
    </source>
</evidence>
<feature type="domain" description="Pyridoxamine 5'-phosphate oxidase N-terminal" evidence="1">
    <location>
        <begin position="15"/>
        <end position="116"/>
    </location>
</feature>
<dbReference type="SUPFAM" id="SSF50475">
    <property type="entry name" value="FMN-binding split barrel"/>
    <property type="match status" value="1"/>
</dbReference>
<dbReference type="InterPro" id="IPR011576">
    <property type="entry name" value="Pyridox_Oxase_N"/>
</dbReference>
<dbReference type="EMBL" id="SULG01000015">
    <property type="protein sequence ID" value="TLD42671.1"/>
    <property type="molecule type" value="Genomic_DNA"/>
</dbReference>